<dbReference type="PROSITE" id="PS50977">
    <property type="entry name" value="HTH_TETR_2"/>
    <property type="match status" value="1"/>
</dbReference>
<dbReference type="InterPro" id="IPR050109">
    <property type="entry name" value="HTH-type_TetR-like_transc_reg"/>
</dbReference>
<keyword evidence="4" id="KW-0804">Transcription</keyword>
<evidence type="ECO:0000256" key="1">
    <source>
        <dbReference type="ARBA" id="ARBA00022491"/>
    </source>
</evidence>
<evidence type="ECO:0000313" key="8">
    <source>
        <dbReference type="Proteomes" id="UP000051677"/>
    </source>
</evidence>
<dbReference type="PANTHER" id="PTHR30055:SF175">
    <property type="entry name" value="HTH-TYPE TRANSCRIPTIONAL REPRESSOR KSTR2"/>
    <property type="match status" value="1"/>
</dbReference>
<dbReference type="InterPro" id="IPR023772">
    <property type="entry name" value="DNA-bd_HTH_TetR-type_CS"/>
</dbReference>
<comment type="caution">
    <text evidence="7">The sequence shown here is derived from an EMBL/GenBank/DDBJ whole genome shotgun (WGS) entry which is preliminary data.</text>
</comment>
<protein>
    <submittedName>
        <fullName evidence="7">TetR family transcriptional regulator</fullName>
    </submittedName>
</protein>
<feature type="domain" description="HTH tetR-type" evidence="6">
    <location>
        <begin position="14"/>
        <end position="74"/>
    </location>
</feature>
<name>A0A0Q2M6M2_MYCGO</name>
<keyword evidence="2" id="KW-0805">Transcription regulation</keyword>
<sequence>MPKISASSVEEHREQVQRRVFEAFASLMAQHSFDAITMAKLAAAADIGRTAIYHHFADKDAVVVAFASHETSRYIEGLRAELSGVDDPVERLAIYIRHQLNAGEQFHMGLGPRLYGALSHDAMHAIREHVLAIEDVLREILTDGVAGGQFVIEDQDATISLIHACLGPRDLPTATIEQFVLRALGRTP</sequence>
<dbReference type="PANTHER" id="PTHR30055">
    <property type="entry name" value="HTH-TYPE TRANSCRIPTIONAL REGULATOR RUTR"/>
    <property type="match status" value="1"/>
</dbReference>
<keyword evidence="3 5" id="KW-0238">DNA-binding</keyword>
<dbReference type="InterPro" id="IPR001647">
    <property type="entry name" value="HTH_TetR"/>
</dbReference>
<dbReference type="AlphaFoldDB" id="A0A0Q2M6M2"/>
<dbReference type="EMBL" id="LKTM01000372">
    <property type="protein sequence ID" value="KQH75535.1"/>
    <property type="molecule type" value="Genomic_DNA"/>
</dbReference>
<dbReference type="Gene3D" id="1.10.357.10">
    <property type="entry name" value="Tetracycline Repressor, domain 2"/>
    <property type="match status" value="1"/>
</dbReference>
<dbReference type="Pfam" id="PF17935">
    <property type="entry name" value="TetR_C_27"/>
    <property type="match status" value="1"/>
</dbReference>
<accession>A0A0Q2M6M2</accession>
<dbReference type="GO" id="GO:0000976">
    <property type="term" value="F:transcription cis-regulatory region binding"/>
    <property type="evidence" value="ECO:0007669"/>
    <property type="project" value="TreeGrafter"/>
</dbReference>
<dbReference type="PRINTS" id="PR00455">
    <property type="entry name" value="HTHTETR"/>
</dbReference>
<dbReference type="Proteomes" id="UP000051677">
    <property type="component" value="Unassembled WGS sequence"/>
</dbReference>
<dbReference type="InterPro" id="IPR041478">
    <property type="entry name" value="TetR_C_27"/>
</dbReference>
<organism evidence="7 8">
    <name type="scientific">Mycobacterium gordonae</name>
    <dbReference type="NCBI Taxonomy" id="1778"/>
    <lineage>
        <taxon>Bacteria</taxon>
        <taxon>Bacillati</taxon>
        <taxon>Actinomycetota</taxon>
        <taxon>Actinomycetes</taxon>
        <taxon>Mycobacteriales</taxon>
        <taxon>Mycobacteriaceae</taxon>
        <taxon>Mycobacterium</taxon>
    </lineage>
</organism>
<feature type="DNA-binding region" description="H-T-H motif" evidence="5">
    <location>
        <begin position="37"/>
        <end position="56"/>
    </location>
</feature>
<gene>
    <name evidence="7" type="ORF">AO501_24940</name>
</gene>
<dbReference type="OrthoDB" id="4709704at2"/>
<evidence type="ECO:0000256" key="2">
    <source>
        <dbReference type="ARBA" id="ARBA00023015"/>
    </source>
</evidence>
<dbReference type="SUPFAM" id="SSF46689">
    <property type="entry name" value="Homeodomain-like"/>
    <property type="match status" value="1"/>
</dbReference>
<evidence type="ECO:0000256" key="4">
    <source>
        <dbReference type="ARBA" id="ARBA00023163"/>
    </source>
</evidence>
<keyword evidence="1" id="KW-0678">Repressor</keyword>
<dbReference type="InterPro" id="IPR009057">
    <property type="entry name" value="Homeodomain-like_sf"/>
</dbReference>
<proteinExistence type="predicted"/>
<evidence type="ECO:0000313" key="7">
    <source>
        <dbReference type="EMBL" id="KQH75535.1"/>
    </source>
</evidence>
<dbReference type="RefSeq" id="WP_055581389.1">
    <property type="nucleotide sequence ID" value="NZ_LKTM01000372.1"/>
</dbReference>
<reference evidence="7 8" key="1">
    <citation type="submission" date="2015-10" db="EMBL/GenBank/DDBJ databases">
        <title>Mycobacterium gordonae draft genome assembly.</title>
        <authorList>
            <person name="Ustinova V."/>
            <person name="Smirnova T."/>
            <person name="Blagodatskikh K."/>
            <person name="Varlamov D."/>
            <person name="Larionova E."/>
            <person name="Chernousova L."/>
        </authorList>
    </citation>
    <scope>NUCLEOTIDE SEQUENCE [LARGE SCALE GENOMIC DNA]</scope>
    <source>
        <strain evidence="7 8">CTRI 14-8773</strain>
    </source>
</reference>
<dbReference type="PROSITE" id="PS01081">
    <property type="entry name" value="HTH_TETR_1"/>
    <property type="match status" value="1"/>
</dbReference>
<evidence type="ECO:0000259" key="6">
    <source>
        <dbReference type="PROSITE" id="PS50977"/>
    </source>
</evidence>
<evidence type="ECO:0000256" key="3">
    <source>
        <dbReference type="ARBA" id="ARBA00023125"/>
    </source>
</evidence>
<dbReference type="GO" id="GO:0003700">
    <property type="term" value="F:DNA-binding transcription factor activity"/>
    <property type="evidence" value="ECO:0007669"/>
    <property type="project" value="TreeGrafter"/>
</dbReference>
<evidence type="ECO:0000256" key="5">
    <source>
        <dbReference type="PROSITE-ProRule" id="PRU00335"/>
    </source>
</evidence>
<dbReference type="Pfam" id="PF00440">
    <property type="entry name" value="TetR_N"/>
    <property type="match status" value="1"/>
</dbReference>